<evidence type="ECO:0000313" key="3">
    <source>
        <dbReference type="Proteomes" id="UP001488838"/>
    </source>
</evidence>
<evidence type="ECO:0000313" key="2">
    <source>
        <dbReference type="EMBL" id="KAK7827975.1"/>
    </source>
</evidence>
<dbReference type="EMBL" id="JBBHLL010000028">
    <property type="protein sequence ID" value="KAK7827975.1"/>
    <property type="molecule type" value="Genomic_DNA"/>
</dbReference>
<dbReference type="Proteomes" id="UP001488838">
    <property type="component" value="Unassembled WGS sequence"/>
</dbReference>
<dbReference type="AlphaFoldDB" id="A0AAW0JMC0"/>
<feature type="region of interest" description="Disordered" evidence="1">
    <location>
        <begin position="1"/>
        <end position="32"/>
    </location>
</feature>
<comment type="caution">
    <text evidence="2">The sequence shown here is derived from an EMBL/GenBank/DDBJ whole genome shotgun (WGS) entry which is preliminary data.</text>
</comment>
<accession>A0AAW0JMC0</accession>
<protein>
    <submittedName>
        <fullName evidence="2">Uncharacterized protein</fullName>
    </submittedName>
</protein>
<proteinExistence type="predicted"/>
<gene>
    <name evidence="2" type="ORF">U0070_013601</name>
</gene>
<evidence type="ECO:0000256" key="1">
    <source>
        <dbReference type="SAM" id="MobiDB-lite"/>
    </source>
</evidence>
<reference evidence="2 3" key="1">
    <citation type="journal article" date="2023" name="bioRxiv">
        <title>Conserved and derived expression patterns and positive selection on dental genes reveal complex evolutionary context of ever-growing rodent molars.</title>
        <authorList>
            <person name="Calamari Z.T."/>
            <person name="Song A."/>
            <person name="Cohen E."/>
            <person name="Akter M."/>
            <person name="Roy R.D."/>
            <person name="Hallikas O."/>
            <person name="Christensen M.M."/>
            <person name="Li P."/>
            <person name="Marangoni P."/>
            <person name="Jernvall J."/>
            <person name="Klein O.D."/>
        </authorList>
    </citation>
    <scope>NUCLEOTIDE SEQUENCE [LARGE SCALE GENOMIC DNA]</scope>
    <source>
        <strain evidence="2">V071</strain>
    </source>
</reference>
<organism evidence="2 3">
    <name type="scientific">Myodes glareolus</name>
    <name type="common">Bank vole</name>
    <name type="synonym">Clethrionomys glareolus</name>
    <dbReference type="NCBI Taxonomy" id="447135"/>
    <lineage>
        <taxon>Eukaryota</taxon>
        <taxon>Metazoa</taxon>
        <taxon>Chordata</taxon>
        <taxon>Craniata</taxon>
        <taxon>Vertebrata</taxon>
        <taxon>Euteleostomi</taxon>
        <taxon>Mammalia</taxon>
        <taxon>Eutheria</taxon>
        <taxon>Euarchontoglires</taxon>
        <taxon>Glires</taxon>
        <taxon>Rodentia</taxon>
        <taxon>Myomorpha</taxon>
        <taxon>Muroidea</taxon>
        <taxon>Cricetidae</taxon>
        <taxon>Arvicolinae</taxon>
        <taxon>Myodes</taxon>
    </lineage>
</organism>
<name>A0AAW0JMC0_MYOGA</name>
<sequence length="89" mass="9610">MSRAPDWPLRASHTHALAPRRAREVGARHPQPSRALSRTFCFPTHLRAAGAAARGLRGWSGGSRLLSYDKGFAAVHLPSCGPPIYLLLG</sequence>
<keyword evidence="3" id="KW-1185">Reference proteome</keyword>